<keyword evidence="2" id="KW-1185">Reference proteome</keyword>
<dbReference type="Proteomes" id="UP000789508">
    <property type="component" value="Unassembled WGS sequence"/>
</dbReference>
<name>A0A9N9CXC2_9GLOM</name>
<reference evidence="1" key="1">
    <citation type="submission" date="2021-06" db="EMBL/GenBank/DDBJ databases">
        <authorList>
            <person name="Kallberg Y."/>
            <person name="Tangrot J."/>
            <person name="Rosling A."/>
        </authorList>
    </citation>
    <scope>NUCLEOTIDE SEQUENCE</scope>
    <source>
        <strain evidence="1">FL130A</strain>
    </source>
</reference>
<comment type="caution">
    <text evidence="1">The sequence shown here is derived from an EMBL/GenBank/DDBJ whole genome shotgun (WGS) entry which is preliminary data.</text>
</comment>
<protein>
    <submittedName>
        <fullName evidence="1">9330_t:CDS:1</fullName>
    </submittedName>
</protein>
<gene>
    <name evidence="1" type="ORF">ALEPTO_LOCUS8719</name>
</gene>
<evidence type="ECO:0000313" key="1">
    <source>
        <dbReference type="EMBL" id="CAG8615044.1"/>
    </source>
</evidence>
<evidence type="ECO:0000313" key="2">
    <source>
        <dbReference type="Proteomes" id="UP000789508"/>
    </source>
</evidence>
<sequence length="107" mass="11968">MPEDLSNITSSTAQYKPHINVNINNITALSTSIDHYNAPSNNNIRLLFENNIDINRLIFNLTPTYMPFDITSTAIVSTSLISSPISQAQMSISEYASIHSTRNFNYV</sequence>
<dbReference type="AlphaFoldDB" id="A0A9N9CXC2"/>
<accession>A0A9N9CXC2</accession>
<organism evidence="1 2">
    <name type="scientific">Ambispora leptoticha</name>
    <dbReference type="NCBI Taxonomy" id="144679"/>
    <lineage>
        <taxon>Eukaryota</taxon>
        <taxon>Fungi</taxon>
        <taxon>Fungi incertae sedis</taxon>
        <taxon>Mucoromycota</taxon>
        <taxon>Glomeromycotina</taxon>
        <taxon>Glomeromycetes</taxon>
        <taxon>Archaeosporales</taxon>
        <taxon>Ambisporaceae</taxon>
        <taxon>Ambispora</taxon>
    </lineage>
</organism>
<proteinExistence type="predicted"/>
<dbReference type="EMBL" id="CAJVPS010005453">
    <property type="protein sequence ID" value="CAG8615044.1"/>
    <property type="molecule type" value="Genomic_DNA"/>
</dbReference>